<feature type="region of interest" description="Disordered" evidence="1">
    <location>
        <begin position="65"/>
        <end position="86"/>
    </location>
</feature>
<dbReference type="AlphaFoldDB" id="A0A699ZPQ9"/>
<evidence type="ECO:0000256" key="1">
    <source>
        <dbReference type="SAM" id="MobiDB-lite"/>
    </source>
</evidence>
<sequence length="86" mass="9084">MDEAEELVVPGLGGTGGATLLSRGSIIVRMINIGREPRTTTTQTGFDAAAQVQVGKRTRIRARPAWEPDFGRGGHAQLDEAVSALP</sequence>
<evidence type="ECO:0000313" key="3">
    <source>
        <dbReference type="Proteomes" id="UP000485058"/>
    </source>
</evidence>
<keyword evidence="3" id="KW-1185">Reference proteome</keyword>
<proteinExistence type="predicted"/>
<comment type="caution">
    <text evidence="2">The sequence shown here is derived from an EMBL/GenBank/DDBJ whole genome shotgun (WGS) entry which is preliminary data.</text>
</comment>
<gene>
    <name evidence="2" type="ORF">HaLaN_21620</name>
</gene>
<dbReference type="EMBL" id="BLLF01002397">
    <property type="protein sequence ID" value="GFH23925.1"/>
    <property type="molecule type" value="Genomic_DNA"/>
</dbReference>
<organism evidence="2 3">
    <name type="scientific">Haematococcus lacustris</name>
    <name type="common">Green alga</name>
    <name type="synonym">Haematococcus pluvialis</name>
    <dbReference type="NCBI Taxonomy" id="44745"/>
    <lineage>
        <taxon>Eukaryota</taxon>
        <taxon>Viridiplantae</taxon>
        <taxon>Chlorophyta</taxon>
        <taxon>core chlorophytes</taxon>
        <taxon>Chlorophyceae</taxon>
        <taxon>CS clade</taxon>
        <taxon>Chlamydomonadales</taxon>
        <taxon>Haematococcaceae</taxon>
        <taxon>Haematococcus</taxon>
    </lineage>
</organism>
<reference evidence="2 3" key="1">
    <citation type="submission" date="2020-02" db="EMBL/GenBank/DDBJ databases">
        <title>Draft genome sequence of Haematococcus lacustris strain NIES-144.</title>
        <authorList>
            <person name="Morimoto D."/>
            <person name="Nakagawa S."/>
            <person name="Yoshida T."/>
            <person name="Sawayama S."/>
        </authorList>
    </citation>
    <scope>NUCLEOTIDE SEQUENCE [LARGE SCALE GENOMIC DNA]</scope>
    <source>
        <strain evidence="2 3">NIES-144</strain>
    </source>
</reference>
<protein>
    <submittedName>
        <fullName evidence="2">Uncharacterized protein</fullName>
    </submittedName>
</protein>
<dbReference type="Proteomes" id="UP000485058">
    <property type="component" value="Unassembled WGS sequence"/>
</dbReference>
<evidence type="ECO:0000313" key="2">
    <source>
        <dbReference type="EMBL" id="GFH23925.1"/>
    </source>
</evidence>
<name>A0A699ZPQ9_HAELA</name>
<accession>A0A699ZPQ9</accession>